<comment type="caution">
    <text evidence="3">The sequence shown here is derived from an EMBL/GenBank/DDBJ whole genome shotgun (WGS) entry which is preliminary data.</text>
</comment>
<evidence type="ECO:0000256" key="1">
    <source>
        <dbReference type="ARBA" id="ARBA00006499"/>
    </source>
</evidence>
<evidence type="ECO:0000313" key="4">
    <source>
        <dbReference type="Proteomes" id="UP000258309"/>
    </source>
</evidence>
<dbReference type="InterPro" id="IPR003140">
    <property type="entry name" value="PLipase/COase/thioEstase"/>
</dbReference>
<dbReference type="Pfam" id="PF02230">
    <property type="entry name" value="Abhydrolase_2"/>
    <property type="match status" value="1"/>
</dbReference>
<accession>A0A3E2GYQ3</accession>
<feature type="domain" description="Phospholipase/carboxylesterase/thioesterase" evidence="2">
    <location>
        <begin position="9"/>
        <end position="218"/>
    </location>
</feature>
<dbReference type="InterPro" id="IPR050565">
    <property type="entry name" value="LYPA1-2/EST-like"/>
</dbReference>
<dbReference type="STRING" id="5539.A0A3E2GYQ3"/>
<evidence type="ECO:0000259" key="2">
    <source>
        <dbReference type="Pfam" id="PF02230"/>
    </source>
</evidence>
<protein>
    <recommendedName>
        <fullName evidence="2">Phospholipase/carboxylesterase/thioesterase domain-containing protein</fullName>
    </recommendedName>
</protein>
<dbReference type="EMBL" id="NCSJ02000298">
    <property type="protein sequence ID" value="RFU25883.1"/>
    <property type="molecule type" value="Genomic_DNA"/>
</dbReference>
<dbReference type="GO" id="GO:0008474">
    <property type="term" value="F:palmitoyl-(protein) hydrolase activity"/>
    <property type="evidence" value="ECO:0007669"/>
    <property type="project" value="TreeGrafter"/>
</dbReference>
<dbReference type="Gene3D" id="3.40.50.1820">
    <property type="entry name" value="alpha/beta hydrolase"/>
    <property type="match status" value="1"/>
</dbReference>
<dbReference type="GO" id="GO:0052689">
    <property type="term" value="F:carboxylic ester hydrolase activity"/>
    <property type="evidence" value="ECO:0007669"/>
    <property type="project" value="TreeGrafter"/>
</dbReference>
<dbReference type="GO" id="GO:0005737">
    <property type="term" value="C:cytoplasm"/>
    <property type="evidence" value="ECO:0007669"/>
    <property type="project" value="TreeGrafter"/>
</dbReference>
<dbReference type="SUPFAM" id="SSF53474">
    <property type="entry name" value="alpha/beta-Hydrolases"/>
    <property type="match status" value="1"/>
</dbReference>
<gene>
    <name evidence="3" type="ORF">B7463_g10450</name>
</gene>
<comment type="similarity">
    <text evidence="1">Belongs to the AB hydrolase superfamily. AB hydrolase 2 family.</text>
</comment>
<organism evidence="3 4">
    <name type="scientific">Scytalidium lignicola</name>
    <name type="common">Hyphomycete</name>
    <dbReference type="NCBI Taxonomy" id="5539"/>
    <lineage>
        <taxon>Eukaryota</taxon>
        <taxon>Fungi</taxon>
        <taxon>Dikarya</taxon>
        <taxon>Ascomycota</taxon>
        <taxon>Pezizomycotina</taxon>
        <taxon>Leotiomycetes</taxon>
        <taxon>Leotiomycetes incertae sedis</taxon>
        <taxon>Scytalidium</taxon>
    </lineage>
</organism>
<dbReference type="PANTHER" id="PTHR10655:SF67">
    <property type="entry name" value="PHOSPHOLIPASE_CARBOXYLESTERASE SUPERFAMILY (AFU_ORTHOLOGUE AFUA_5G09340)"/>
    <property type="match status" value="1"/>
</dbReference>
<dbReference type="AlphaFoldDB" id="A0A3E2GYQ3"/>
<dbReference type="OMA" id="VMQFFAR"/>
<reference evidence="3 4" key="1">
    <citation type="submission" date="2018-05" db="EMBL/GenBank/DDBJ databases">
        <title>Draft genome sequence of Scytalidium lignicola DSM 105466, a ubiquitous saprotrophic fungus.</title>
        <authorList>
            <person name="Buettner E."/>
            <person name="Gebauer A.M."/>
            <person name="Hofrichter M."/>
            <person name="Liers C."/>
            <person name="Kellner H."/>
        </authorList>
    </citation>
    <scope>NUCLEOTIDE SEQUENCE [LARGE SCALE GENOMIC DNA]</scope>
    <source>
        <strain evidence="3 4">DSM 105466</strain>
    </source>
</reference>
<name>A0A3E2GYQ3_SCYLI</name>
<proteinExistence type="inferred from homology"/>
<keyword evidence="4" id="KW-1185">Reference proteome</keyword>
<dbReference type="OrthoDB" id="437457at2759"/>
<dbReference type="Proteomes" id="UP000258309">
    <property type="component" value="Unassembled WGS sequence"/>
</dbReference>
<evidence type="ECO:0000313" key="3">
    <source>
        <dbReference type="EMBL" id="RFU25883.1"/>
    </source>
</evidence>
<dbReference type="PANTHER" id="PTHR10655">
    <property type="entry name" value="LYSOPHOSPHOLIPASE-RELATED"/>
    <property type="match status" value="1"/>
</dbReference>
<feature type="non-terminal residue" evidence="3">
    <location>
        <position position="1"/>
    </location>
</feature>
<dbReference type="InterPro" id="IPR029058">
    <property type="entry name" value="AB_hydrolase_fold"/>
</dbReference>
<feature type="non-terminal residue" evidence="3">
    <location>
        <position position="238"/>
    </location>
</feature>
<sequence length="238" mass="25577">MMVNVTGHYPPLNILLLLHGLGDTQEPFTKLGTSLALPYTACIALRAPNPIPSLFTGSDLPSFHWGDDVLVDERAGEIDPDAGFHTATNIVLQNVIKETLISKCGFTARDVLMYGFGQGGMVALGVAVEAAAKEGLEFGGVVSVGGRIPSSVGSSQGGKKKKSATAALVLGGSRSRQVTRTAVDRLEEEFVDVEYVKWEKSEDSMPARREEMMPIMRFFARRLRSRAGVPEGAVEIGR</sequence>